<dbReference type="Gene3D" id="3.30.1490.20">
    <property type="entry name" value="ATP-grasp fold, A domain"/>
    <property type="match status" value="1"/>
</dbReference>
<evidence type="ECO:0000256" key="5">
    <source>
        <dbReference type="ARBA" id="ARBA00011996"/>
    </source>
</evidence>
<comment type="function">
    <text evidence="2">Catalyzes the phosphorylation of pyruvate to phosphoenolpyruvate.</text>
</comment>
<evidence type="ECO:0000256" key="8">
    <source>
        <dbReference type="ARBA" id="ARBA00022723"/>
    </source>
</evidence>
<dbReference type="Gene3D" id="3.50.30.10">
    <property type="entry name" value="Phosphohistidine domain"/>
    <property type="match status" value="1"/>
</dbReference>
<evidence type="ECO:0000256" key="1">
    <source>
        <dbReference type="ARBA" id="ARBA00001946"/>
    </source>
</evidence>
<comment type="catalytic activity">
    <reaction evidence="14">
        <text>pyruvate + ATP + H2O = phosphoenolpyruvate + AMP + phosphate + 2 H(+)</text>
        <dbReference type="Rhea" id="RHEA:11364"/>
        <dbReference type="ChEBI" id="CHEBI:15361"/>
        <dbReference type="ChEBI" id="CHEBI:15377"/>
        <dbReference type="ChEBI" id="CHEBI:15378"/>
        <dbReference type="ChEBI" id="CHEBI:30616"/>
        <dbReference type="ChEBI" id="CHEBI:43474"/>
        <dbReference type="ChEBI" id="CHEBI:58702"/>
        <dbReference type="ChEBI" id="CHEBI:456215"/>
        <dbReference type="EC" id="2.7.9.2"/>
    </reaction>
</comment>
<keyword evidence="10" id="KW-0418">Kinase</keyword>
<dbReference type="GO" id="GO:0046872">
    <property type="term" value="F:metal ion binding"/>
    <property type="evidence" value="ECO:0007669"/>
    <property type="project" value="UniProtKB-KW"/>
</dbReference>
<keyword evidence="7 20" id="KW-0808">Transferase</keyword>
<dbReference type="Gene3D" id="3.30.470.20">
    <property type="entry name" value="ATP-grasp fold, B domain"/>
    <property type="match status" value="1"/>
</dbReference>
<comment type="pathway">
    <text evidence="3">Carbohydrate biosynthesis; gluconeogenesis.</text>
</comment>
<dbReference type="SUPFAM" id="SSF51621">
    <property type="entry name" value="Phosphoenolpyruvate/pyruvate domain"/>
    <property type="match status" value="1"/>
</dbReference>
<evidence type="ECO:0000256" key="4">
    <source>
        <dbReference type="ARBA" id="ARBA00007837"/>
    </source>
</evidence>
<dbReference type="InterPro" id="IPR006319">
    <property type="entry name" value="PEP_synth"/>
</dbReference>
<dbReference type="GO" id="GO:0008986">
    <property type="term" value="F:pyruvate, water dikinase activity"/>
    <property type="evidence" value="ECO:0007669"/>
    <property type="project" value="UniProtKB-EC"/>
</dbReference>
<dbReference type="InterPro" id="IPR036637">
    <property type="entry name" value="Phosphohistidine_dom_sf"/>
</dbReference>
<evidence type="ECO:0000256" key="2">
    <source>
        <dbReference type="ARBA" id="ARBA00002988"/>
    </source>
</evidence>
<dbReference type="GO" id="GO:0003723">
    <property type="term" value="F:RNA binding"/>
    <property type="evidence" value="ECO:0007669"/>
    <property type="project" value="UniProtKB-KW"/>
</dbReference>
<dbReference type="EC" id="2.7.9.2" evidence="5"/>
<dbReference type="Pfam" id="PF01326">
    <property type="entry name" value="PPDK_N"/>
    <property type="match status" value="1"/>
</dbReference>
<comment type="caution">
    <text evidence="20">The sequence shown here is derived from an EMBL/GenBank/DDBJ whole genome shotgun (WGS) entry which is preliminary data.</text>
</comment>
<protein>
    <recommendedName>
        <fullName evidence="6">Phosphoenolpyruvate synthase</fullName>
        <ecNumber evidence="5">2.7.9.2</ecNumber>
    </recommendedName>
    <alternativeName>
        <fullName evidence="13">Pyruvate, water dikinase</fullName>
    </alternativeName>
</protein>
<evidence type="ECO:0000256" key="15">
    <source>
        <dbReference type="PROSITE-ProRule" id="PRU00182"/>
    </source>
</evidence>
<dbReference type="InterPro" id="IPR015813">
    <property type="entry name" value="Pyrv/PenolPyrv_kinase-like_dom"/>
</dbReference>
<evidence type="ECO:0000256" key="17">
    <source>
        <dbReference type="SAM" id="MobiDB-lite"/>
    </source>
</evidence>
<keyword evidence="16" id="KW-0175">Coiled coil</keyword>
<evidence type="ECO:0000256" key="7">
    <source>
        <dbReference type="ARBA" id="ARBA00022679"/>
    </source>
</evidence>
<evidence type="ECO:0000259" key="19">
    <source>
        <dbReference type="Pfam" id="PF01326"/>
    </source>
</evidence>
<keyword evidence="15" id="KW-0694">RNA-binding</keyword>
<keyword evidence="8" id="KW-0479">Metal-binding</keyword>
<dbReference type="Proteomes" id="UP000053904">
    <property type="component" value="Unassembled WGS sequence"/>
</dbReference>
<evidence type="ECO:0000256" key="11">
    <source>
        <dbReference type="ARBA" id="ARBA00022840"/>
    </source>
</evidence>
<dbReference type="Gene3D" id="3.20.20.60">
    <property type="entry name" value="Phosphoenolpyruvate-binding domains"/>
    <property type="match status" value="1"/>
</dbReference>
<dbReference type="Pfam" id="PF00391">
    <property type="entry name" value="PEP-utilizers"/>
    <property type="match status" value="1"/>
</dbReference>
<dbReference type="PROSITE" id="PS50889">
    <property type="entry name" value="S4"/>
    <property type="match status" value="1"/>
</dbReference>
<organism evidence="20 21">
    <name type="scientific">candidate division WS6 bacterium 34_10</name>
    <dbReference type="NCBI Taxonomy" id="1641389"/>
    <lineage>
        <taxon>Bacteria</taxon>
        <taxon>Candidatus Dojkabacteria</taxon>
    </lineage>
</organism>
<evidence type="ECO:0000256" key="12">
    <source>
        <dbReference type="ARBA" id="ARBA00022842"/>
    </source>
</evidence>
<comment type="cofactor">
    <cofactor evidence="1">
        <name>Mg(2+)</name>
        <dbReference type="ChEBI" id="CHEBI:18420"/>
    </cofactor>
</comment>
<proteinExistence type="inferred from homology"/>
<evidence type="ECO:0000256" key="16">
    <source>
        <dbReference type="SAM" id="Coils"/>
    </source>
</evidence>
<dbReference type="PATRIC" id="fig|1641389.3.peg.1154"/>
<dbReference type="GO" id="GO:0005524">
    <property type="term" value="F:ATP binding"/>
    <property type="evidence" value="ECO:0007669"/>
    <property type="project" value="UniProtKB-KW"/>
</dbReference>
<gene>
    <name evidence="20" type="ORF">XD93_0976</name>
</gene>
<dbReference type="EMBL" id="LGGO01000167">
    <property type="protein sequence ID" value="KUK76340.1"/>
    <property type="molecule type" value="Genomic_DNA"/>
</dbReference>
<evidence type="ECO:0000256" key="6">
    <source>
        <dbReference type="ARBA" id="ARBA00021623"/>
    </source>
</evidence>
<dbReference type="InterPro" id="IPR002192">
    <property type="entry name" value="PPDK_AMP/ATP-bd"/>
</dbReference>
<evidence type="ECO:0000313" key="20">
    <source>
        <dbReference type="EMBL" id="KUK76340.1"/>
    </source>
</evidence>
<feature type="coiled-coil region" evidence="16">
    <location>
        <begin position="360"/>
        <end position="388"/>
    </location>
</feature>
<evidence type="ECO:0000313" key="21">
    <source>
        <dbReference type="Proteomes" id="UP000053904"/>
    </source>
</evidence>
<dbReference type="PANTHER" id="PTHR43030:SF1">
    <property type="entry name" value="PHOSPHOENOLPYRUVATE SYNTHASE"/>
    <property type="match status" value="1"/>
</dbReference>
<feature type="domain" description="PEP-utilising enzyme mobile" evidence="18">
    <location>
        <begin position="434"/>
        <end position="504"/>
    </location>
</feature>
<keyword evidence="12" id="KW-0460">Magnesium</keyword>
<keyword evidence="11" id="KW-0067">ATP-binding</keyword>
<evidence type="ECO:0000256" key="9">
    <source>
        <dbReference type="ARBA" id="ARBA00022741"/>
    </source>
</evidence>
<dbReference type="SUPFAM" id="SSF56059">
    <property type="entry name" value="Glutathione synthetase ATP-binding domain-like"/>
    <property type="match status" value="1"/>
</dbReference>
<dbReference type="InterPro" id="IPR040442">
    <property type="entry name" value="Pyrv_kinase-like_dom_sf"/>
</dbReference>
<keyword evidence="20" id="KW-0670">Pyruvate</keyword>
<evidence type="ECO:0000256" key="13">
    <source>
        <dbReference type="ARBA" id="ARBA00033470"/>
    </source>
</evidence>
<dbReference type="UniPathway" id="UPA00138"/>
<dbReference type="SUPFAM" id="SSF52009">
    <property type="entry name" value="Phosphohistidine domain"/>
    <property type="match status" value="1"/>
</dbReference>
<evidence type="ECO:0000256" key="10">
    <source>
        <dbReference type="ARBA" id="ARBA00022777"/>
    </source>
</evidence>
<dbReference type="AlphaFoldDB" id="A0A101HGC1"/>
<dbReference type="GO" id="GO:0006094">
    <property type="term" value="P:gluconeogenesis"/>
    <property type="evidence" value="ECO:0007669"/>
    <property type="project" value="UniProtKB-UniPathway"/>
</dbReference>
<evidence type="ECO:0000256" key="3">
    <source>
        <dbReference type="ARBA" id="ARBA00004742"/>
    </source>
</evidence>
<name>A0A101HGC1_9BACT</name>
<evidence type="ECO:0000259" key="18">
    <source>
        <dbReference type="Pfam" id="PF00391"/>
    </source>
</evidence>
<dbReference type="PANTHER" id="PTHR43030">
    <property type="entry name" value="PHOSPHOENOLPYRUVATE SYNTHASE"/>
    <property type="match status" value="1"/>
</dbReference>
<dbReference type="InterPro" id="IPR008279">
    <property type="entry name" value="PEP-util_enz_mobile_dom"/>
</dbReference>
<accession>A0A101HGC1</accession>
<dbReference type="InterPro" id="IPR013815">
    <property type="entry name" value="ATP_grasp_subdomain_1"/>
</dbReference>
<comment type="similarity">
    <text evidence="4">Belongs to the PEP-utilizing enzyme family.</text>
</comment>
<sequence length="851" mass="95916">MSKSESKTSVYFWEDHLSKNLRESSVGRKGLSLFRLKDMDIPVPEFFVVDSSVYKDIVFESLDRDIDKLTEKKKNPEEEEVEKSILKTNFSDELIDEIKTSYTRISGFTDSWVSVRSSVVFPSRKDVSFSGVFTTLLNVRHIDDLLEAIKKVYASVLTDDVVMYAANKDIDLSEVKVAVVVQKMVQAEVSGVAFTVDPITQDKSKMSIEAVYGLGDVISSGEITPDTYVLNKKDLSVVEKHISPQEWMRVRTVGSKKKRNSVEKISISPTWSHRQKLDERHLEEVAKIALVIENKSREIQNVEWVQAGGRIWILQNKSLDKEFKAPEVSIVREDRDTLREVVIAFVERYRDIGKIEGRAVNEAKKIVQKQQKEQNKELEKLIKVAKSIDRSSKKSETRVQTRDDFLVSGIGASFGAVTGKVKIVENAKEDIKVTKNDVLVVKAYASEMESMILSAGAVITDTGGLTSDIAILCREFDIPTVVGAKDASKKLKEGDLVRVDGNTGTVYKETDPNIVKEIKEKKEEVHPVVEAYSSGEIEKEKEVEEEKEEEEKEPIPRDNSLSPTATKVFVMPTLENKKLREYVGNSNGIAYLDLDKLMIDEGRHLLAYVEDKKFVEYANSISEKACEIIELAQGDEVIVTIGSRTVKEFRDITKGSLMEDSEMSDNQFGLSHYLNNPEFLRRTLKIVKRIRDLYKKRNVSLGVHAPMSVENMREFKKTLSSIGLRRSSSFNVYAVIDNPTEVILVDEIVKAKIDGVVLNMPRIAKQMQGISLDDKKSTYSLSNKSILKVVDGVVDILKPSKSRITVICEDDEKLVAECVQKGVYGVSVEPKKVVEIRKLVAKEEAELILSK</sequence>
<reference evidence="21" key="1">
    <citation type="journal article" date="2015" name="MBio">
        <title>Genome-Resolved Metagenomic Analysis Reveals Roles for Candidate Phyla and Other Microbial Community Members in Biogeochemical Transformations in Oil Reservoirs.</title>
        <authorList>
            <person name="Hu P."/>
            <person name="Tom L."/>
            <person name="Singh A."/>
            <person name="Thomas B.C."/>
            <person name="Baker B.J."/>
            <person name="Piceno Y.M."/>
            <person name="Andersen G.L."/>
            <person name="Banfield J.F."/>
        </authorList>
    </citation>
    <scope>NUCLEOTIDE SEQUENCE [LARGE SCALE GENOMIC DNA]</scope>
</reference>
<feature type="domain" description="Pyruvate phosphate dikinase AMP/ATP-binding" evidence="19">
    <location>
        <begin position="24"/>
        <end position="322"/>
    </location>
</feature>
<evidence type="ECO:0000256" key="14">
    <source>
        <dbReference type="ARBA" id="ARBA00047700"/>
    </source>
</evidence>
<keyword evidence="9" id="KW-0547">Nucleotide-binding</keyword>
<feature type="region of interest" description="Disordered" evidence="17">
    <location>
        <begin position="535"/>
        <end position="563"/>
    </location>
</feature>